<dbReference type="PANTHER" id="PTHR43734">
    <property type="entry name" value="PHYTOENE DESATURASE"/>
    <property type="match status" value="1"/>
</dbReference>
<comment type="pathway">
    <text evidence="2 9">Carotenoid biosynthesis.</text>
</comment>
<dbReference type="InterPro" id="IPR002937">
    <property type="entry name" value="Amino_oxidase"/>
</dbReference>
<dbReference type="EMBL" id="WTYW01000006">
    <property type="protein sequence ID" value="MXO87025.1"/>
    <property type="molecule type" value="Genomic_DNA"/>
</dbReference>
<dbReference type="Proteomes" id="UP000433104">
    <property type="component" value="Unassembled WGS sequence"/>
</dbReference>
<comment type="cofactor">
    <cofactor evidence="1">
        <name>FAD</name>
        <dbReference type="ChEBI" id="CHEBI:57692"/>
    </cofactor>
</comment>
<dbReference type="AlphaFoldDB" id="A0A844ZGP7"/>
<dbReference type="PANTHER" id="PTHR43734:SF3">
    <property type="entry name" value="B-CAROTENE KETOLASE"/>
    <property type="match status" value="1"/>
</dbReference>
<gene>
    <name evidence="12" type="primary">crtI</name>
    <name evidence="12" type="ORF">GRI38_13405</name>
</gene>
<keyword evidence="7 9" id="KW-0560">Oxidoreductase</keyword>
<evidence type="ECO:0000256" key="3">
    <source>
        <dbReference type="ARBA" id="ARBA00006046"/>
    </source>
</evidence>
<comment type="similarity">
    <text evidence="3 9">Belongs to the carotenoid/retinoid oxidoreductase family.</text>
</comment>
<evidence type="ECO:0000256" key="8">
    <source>
        <dbReference type="ARBA" id="ARBA00031986"/>
    </source>
</evidence>
<evidence type="ECO:0000259" key="11">
    <source>
        <dbReference type="Pfam" id="PF01593"/>
    </source>
</evidence>
<dbReference type="GO" id="GO:0016117">
    <property type="term" value="P:carotenoid biosynthetic process"/>
    <property type="evidence" value="ECO:0007669"/>
    <property type="project" value="UniProtKB-KW"/>
</dbReference>
<evidence type="ECO:0000256" key="10">
    <source>
        <dbReference type="SAM" id="MobiDB-lite"/>
    </source>
</evidence>
<keyword evidence="6" id="KW-0274">FAD</keyword>
<reference evidence="12 13" key="1">
    <citation type="submission" date="2019-12" db="EMBL/GenBank/DDBJ databases">
        <title>Genomic-based taxomic classification of the family Erythrobacteraceae.</title>
        <authorList>
            <person name="Xu L."/>
        </authorList>
    </citation>
    <scope>NUCLEOTIDE SEQUENCE [LARGE SCALE GENOMIC DNA]</scope>
    <source>
        <strain evidence="12 13">MCCC 1A09962</strain>
    </source>
</reference>
<evidence type="ECO:0000256" key="1">
    <source>
        <dbReference type="ARBA" id="ARBA00001974"/>
    </source>
</evidence>
<evidence type="ECO:0000256" key="7">
    <source>
        <dbReference type="ARBA" id="ARBA00023002"/>
    </source>
</evidence>
<dbReference type="Gene3D" id="3.50.50.60">
    <property type="entry name" value="FAD/NAD(P)-binding domain"/>
    <property type="match status" value="3"/>
</dbReference>
<dbReference type="InterPro" id="IPR008150">
    <property type="entry name" value="Phytoene_DH_bac_CS"/>
</dbReference>
<proteinExistence type="inferred from homology"/>
<feature type="region of interest" description="Disordered" evidence="10">
    <location>
        <begin position="1"/>
        <end position="20"/>
    </location>
</feature>
<accession>A0A844ZGP7</accession>
<evidence type="ECO:0000256" key="6">
    <source>
        <dbReference type="ARBA" id="ARBA00022827"/>
    </source>
</evidence>
<comment type="caution">
    <text evidence="12">The sequence shown here is derived from an EMBL/GenBank/DDBJ whole genome shotgun (WGS) entry which is preliminary data.</text>
</comment>
<dbReference type="GO" id="GO:0016627">
    <property type="term" value="F:oxidoreductase activity, acting on the CH-CH group of donors"/>
    <property type="evidence" value="ECO:0007669"/>
    <property type="project" value="UniProtKB-ARBA"/>
</dbReference>
<sequence length="524" mass="57619">MNAETDLKSQLPGLDNDDTPVRGFSPALSGKTACVVGSGFGGLALAIRLQSAGIATTVVEKRDKPGGRAYYWEKDGFTFDAGPTVITDPPCLEELWALTGHDISDDIELMPVFPFYRLNWPDGTNFDYSNDEESLRQEIGKLEPEDIAGYHRFLDYAAGVYEEGYVKLGHVPFLDFKSMLKAAPALAKKQAYRSVYSIVSSFVKNEKLREALSFHTLLVGGNPMKTSAIYALIHKLEKDGGVWWAKGGTNRLVAAMVKHFERLGGTMRLGDEIVQLHSLGNRITGVETKSGWRQDFDAVASNADIMHSYRDLLSTSKRGGDYAKTLSRKKFSPGLFVVHFGLEGTWPGIPHHMILFGPRYKGLLEDIYDNGVLSQDFSIYLHHPTVTDPSMAPPGKSTFYALVPVPHMGKLAMDWSELGPILERRILDEVGRRLVPDIHDRIVTKFHYAPKDFAGDLNAHLGSAFSLEPILTQSAWFRGHNRDDVVRNFYLVGAGTHPGAGIPGVVGSAKATAGLILQDLSVPA</sequence>
<keyword evidence="5 9" id="KW-0125">Carotenoid biosynthesis</keyword>
<organism evidence="12 13">
    <name type="scientific">Parapontixanthobacter aurantiacus</name>
    <dbReference type="NCBI Taxonomy" id="1463599"/>
    <lineage>
        <taxon>Bacteria</taxon>
        <taxon>Pseudomonadati</taxon>
        <taxon>Pseudomonadota</taxon>
        <taxon>Alphaproteobacteria</taxon>
        <taxon>Sphingomonadales</taxon>
        <taxon>Erythrobacteraceae</taxon>
        <taxon>Parapontixanthobacter</taxon>
    </lineage>
</organism>
<evidence type="ECO:0000256" key="5">
    <source>
        <dbReference type="ARBA" id="ARBA00022746"/>
    </source>
</evidence>
<dbReference type="PROSITE" id="PS00982">
    <property type="entry name" value="PHYTOENE_DH"/>
    <property type="match status" value="1"/>
</dbReference>
<dbReference type="InterPro" id="IPR014105">
    <property type="entry name" value="Carotenoid/retinoid_OxRdtase"/>
</dbReference>
<dbReference type="FunFam" id="3.50.50.60:FF:000378">
    <property type="entry name" value="Phytoene desaturase"/>
    <property type="match status" value="1"/>
</dbReference>
<evidence type="ECO:0000313" key="12">
    <source>
        <dbReference type="EMBL" id="MXO87025.1"/>
    </source>
</evidence>
<name>A0A844ZGP7_9SPHN</name>
<dbReference type="OrthoDB" id="9774675at2"/>
<keyword evidence="13" id="KW-1185">Reference proteome</keyword>
<evidence type="ECO:0000256" key="9">
    <source>
        <dbReference type="RuleBase" id="RU362075"/>
    </source>
</evidence>
<evidence type="ECO:0000256" key="4">
    <source>
        <dbReference type="ARBA" id="ARBA00022630"/>
    </source>
</evidence>
<dbReference type="NCBIfam" id="TIGR02734">
    <property type="entry name" value="crtI_fam"/>
    <property type="match status" value="1"/>
</dbReference>
<dbReference type="RefSeq" id="WP_160685203.1">
    <property type="nucleotide sequence ID" value="NZ_WTYW01000006.1"/>
</dbReference>
<dbReference type="Pfam" id="PF01593">
    <property type="entry name" value="Amino_oxidase"/>
    <property type="match status" value="1"/>
</dbReference>
<keyword evidence="4" id="KW-0285">Flavoprotein</keyword>
<feature type="domain" description="Amine oxidase" evidence="11">
    <location>
        <begin position="41"/>
        <end position="517"/>
    </location>
</feature>
<protein>
    <recommendedName>
        <fullName evidence="8">Phytoene dehydrogenase</fullName>
    </recommendedName>
</protein>
<evidence type="ECO:0000256" key="2">
    <source>
        <dbReference type="ARBA" id="ARBA00004829"/>
    </source>
</evidence>
<evidence type="ECO:0000313" key="13">
    <source>
        <dbReference type="Proteomes" id="UP000433104"/>
    </source>
</evidence>
<dbReference type="InterPro" id="IPR036188">
    <property type="entry name" value="FAD/NAD-bd_sf"/>
</dbReference>
<dbReference type="SUPFAM" id="SSF51905">
    <property type="entry name" value="FAD/NAD(P)-binding domain"/>
    <property type="match status" value="1"/>
</dbReference>